<sequence length="64" mass="6748">MTQRHIVETGREDSGIHVGQRAYVKLPDPVAFHGPASCGEQMARCDQGDGAPELPPLSFGTGGD</sequence>
<gene>
    <name evidence="2" type="ORF">SDC9_69194</name>
</gene>
<proteinExistence type="predicted"/>
<protein>
    <submittedName>
        <fullName evidence="2">Uncharacterized protein</fullName>
    </submittedName>
</protein>
<evidence type="ECO:0000256" key="1">
    <source>
        <dbReference type="SAM" id="MobiDB-lite"/>
    </source>
</evidence>
<dbReference type="AlphaFoldDB" id="A0A644Y2L6"/>
<feature type="region of interest" description="Disordered" evidence="1">
    <location>
        <begin position="42"/>
        <end position="64"/>
    </location>
</feature>
<dbReference type="EMBL" id="VSSQ01003873">
    <property type="protein sequence ID" value="MPM22736.1"/>
    <property type="molecule type" value="Genomic_DNA"/>
</dbReference>
<accession>A0A644Y2L6</accession>
<evidence type="ECO:0000313" key="2">
    <source>
        <dbReference type="EMBL" id="MPM22736.1"/>
    </source>
</evidence>
<comment type="caution">
    <text evidence="2">The sequence shown here is derived from an EMBL/GenBank/DDBJ whole genome shotgun (WGS) entry which is preliminary data.</text>
</comment>
<organism evidence="2">
    <name type="scientific">bioreactor metagenome</name>
    <dbReference type="NCBI Taxonomy" id="1076179"/>
    <lineage>
        <taxon>unclassified sequences</taxon>
        <taxon>metagenomes</taxon>
        <taxon>ecological metagenomes</taxon>
    </lineage>
</organism>
<reference evidence="2" key="1">
    <citation type="submission" date="2019-08" db="EMBL/GenBank/DDBJ databases">
        <authorList>
            <person name="Kucharzyk K."/>
            <person name="Murdoch R.W."/>
            <person name="Higgins S."/>
            <person name="Loffler F."/>
        </authorList>
    </citation>
    <scope>NUCLEOTIDE SEQUENCE</scope>
</reference>
<name>A0A644Y2L6_9ZZZZ</name>